<organism evidence="3 5">
    <name type="scientific">Spodoptera exigua</name>
    <name type="common">Beet armyworm</name>
    <name type="synonym">Noctua fulgens</name>
    <dbReference type="NCBI Taxonomy" id="7107"/>
    <lineage>
        <taxon>Eukaryota</taxon>
        <taxon>Metazoa</taxon>
        <taxon>Ecdysozoa</taxon>
        <taxon>Arthropoda</taxon>
        <taxon>Hexapoda</taxon>
        <taxon>Insecta</taxon>
        <taxon>Pterygota</taxon>
        <taxon>Neoptera</taxon>
        <taxon>Endopterygota</taxon>
        <taxon>Lepidoptera</taxon>
        <taxon>Glossata</taxon>
        <taxon>Ditrysia</taxon>
        <taxon>Noctuoidea</taxon>
        <taxon>Noctuidae</taxon>
        <taxon>Amphipyrinae</taxon>
        <taxon>Spodoptera</taxon>
    </lineage>
</organism>
<evidence type="ECO:0000256" key="2">
    <source>
        <dbReference type="SAM" id="SignalP"/>
    </source>
</evidence>
<comment type="caution">
    <text evidence="3">The sequence shown here is derived from an EMBL/GenBank/DDBJ whole genome shotgun (WGS) entry which is preliminary data.</text>
</comment>
<gene>
    <name evidence="4" type="ORF">HF086_013172</name>
    <name evidence="3" type="ORF">HW555_003500</name>
</gene>
<evidence type="ECO:0000256" key="1">
    <source>
        <dbReference type="SAM" id="MobiDB-lite"/>
    </source>
</evidence>
<dbReference type="Proteomes" id="UP000648187">
    <property type="component" value="Unassembled WGS sequence"/>
</dbReference>
<reference evidence="4" key="2">
    <citation type="journal article" date="2021" name="G3 (Bethesda)">
        <title>Genome and transcriptome analysis of the beet armyworm Spodoptera exigua reveals targets for pest control. .</title>
        <authorList>
            <person name="Simon S."/>
            <person name="Breeschoten T."/>
            <person name="Jansen H.J."/>
            <person name="Dirks R.P."/>
            <person name="Schranz M.E."/>
            <person name="Ros V.I.D."/>
        </authorList>
    </citation>
    <scope>NUCLEOTIDE SEQUENCE</scope>
    <source>
        <strain evidence="4">TB_SE_WUR_2020</strain>
    </source>
</reference>
<evidence type="ECO:0000313" key="4">
    <source>
        <dbReference type="EMBL" id="KAH9633495.1"/>
    </source>
</evidence>
<dbReference type="EMBL" id="JACEFF010000654">
    <property type="protein sequence ID" value="KAH9633495.1"/>
    <property type="molecule type" value="Genomic_DNA"/>
</dbReference>
<feature type="region of interest" description="Disordered" evidence="1">
    <location>
        <begin position="51"/>
        <end position="75"/>
    </location>
</feature>
<evidence type="ECO:0000313" key="3">
    <source>
        <dbReference type="EMBL" id="KAF9420279.1"/>
    </source>
</evidence>
<dbReference type="Proteomes" id="UP000814243">
    <property type="component" value="Unassembled WGS sequence"/>
</dbReference>
<sequence>MARLVACVLAVLVLVNFFTVEAAPHNIRSGPRPFGGGNRRPVNISISKSKSISISAGGRPGVSGAQSSASSFARG</sequence>
<feature type="chain" id="PRO_5032485311" evidence="2">
    <location>
        <begin position="23"/>
        <end position="75"/>
    </location>
</feature>
<accession>A0A835GM12</accession>
<protein>
    <submittedName>
        <fullName evidence="3">Uncharacterized protein</fullName>
    </submittedName>
</protein>
<proteinExistence type="predicted"/>
<dbReference type="EMBL" id="JACKWZ010000034">
    <property type="protein sequence ID" value="KAF9420279.1"/>
    <property type="molecule type" value="Genomic_DNA"/>
</dbReference>
<name>A0A835GM12_SPOEX</name>
<keyword evidence="2" id="KW-0732">Signal</keyword>
<feature type="signal peptide" evidence="2">
    <location>
        <begin position="1"/>
        <end position="22"/>
    </location>
</feature>
<reference evidence="3" key="1">
    <citation type="submission" date="2020-08" db="EMBL/GenBank/DDBJ databases">
        <title>Spodoptera exigua strain:BAW_Kor-Di-RS1 Genome sequencing and assembly.</title>
        <authorList>
            <person name="Kim J."/>
            <person name="Nam H.Y."/>
            <person name="Kwon M."/>
            <person name="Choi J.H."/>
            <person name="Cho S.R."/>
            <person name="Kim G.-H."/>
        </authorList>
    </citation>
    <scope>NUCLEOTIDE SEQUENCE</scope>
    <source>
        <strain evidence="3">BAW_Kor-Di-RS1</strain>
        <tissue evidence="3">Whole-body</tissue>
    </source>
</reference>
<evidence type="ECO:0000313" key="5">
    <source>
        <dbReference type="Proteomes" id="UP000648187"/>
    </source>
</evidence>
<feature type="compositionally biased region" description="Polar residues" evidence="1">
    <location>
        <begin position="64"/>
        <end position="75"/>
    </location>
</feature>
<dbReference type="AlphaFoldDB" id="A0A835GM12"/>
<keyword evidence="5" id="KW-1185">Reference proteome</keyword>